<dbReference type="GO" id="GO:0071011">
    <property type="term" value="C:precatalytic spliceosome"/>
    <property type="evidence" value="ECO:0007669"/>
    <property type="project" value="TreeGrafter"/>
</dbReference>
<dbReference type="PROSITE" id="PS50294">
    <property type="entry name" value="WD_REPEATS_REGION"/>
    <property type="match status" value="5"/>
</dbReference>
<feature type="compositionally biased region" description="Basic and acidic residues" evidence="5">
    <location>
        <begin position="490"/>
        <end position="501"/>
    </location>
</feature>
<evidence type="ECO:0000256" key="5">
    <source>
        <dbReference type="SAM" id="MobiDB-lite"/>
    </source>
</evidence>
<feature type="repeat" description="WD" evidence="4">
    <location>
        <begin position="324"/>
        <end position="365"/>
    </location>
</feature>
<evidence type="ECO:0000256" key="1">
    <source>
        <dbReference type="ARBA" id="ARBA00022574"/>
    </source>
</evidence>
<keyword evidence="2" id="KW-0677">Repeat</keyword>
<dbReference type="STRING" id="1890364.A0A2P6NLL7"/>
<dbReference type="GO" id="GO:0071013">
    <property type="term" value="C:catalytic step 2 spliceosome"/>
    <property type="evidence" value="ECO:0007669"/>
    <property type="project" value="TreeGrafter"/>
</dbReference>
<dbReference type="InterPro" id="IPR045241">
    <property type="entry name" value="Prp46/PLRG1-like"/>
</dbReference>
<organism evidence="6 7">
    <name type="scientific">Planoprotostelium fungivorum</name>
    <dbReference type="NCBI Taxonomy" id="1890364"/>
    <lineage>
        <taxon>Eukaryota</taxon>
        <taxon>Amoebozoa</taxon>
        <taxon>Evosea</taxon>
        <taxon>Variosea</taxon>
        <taxon>Cavosteliida</taxon>
        <taxon>Cavosteliaceae</taxon>
        <taxon>Planoprotostelium</taxon>
    </lineage>
</organism>
<dbReference type="SMART" id="SM00320">
    <property type="entry name" value="WD40"/>
    <property type="match status" value="7"/>
</dbReference>
<dbReference type="Gene3D" id="2.130.10.10">
    <property type="entry name" value="YVTN repeat-like/Quinoprotein amine dehydrogenase"/>
    <property type="match status" value="1"/>
</dbReference>
<comment type="similarity">
    <text evidence="3">Belongs to the WD repeat PRL1/PRL2 family.</text>
</comment>
<name>A0A2P6NLL7_9EUKA</name>
<dbReference type="InterPro" id="IPR036322">
    <property type="entry name" value="WD40_repeat_dom_sf"/>
</dbReference>
<dbReference type="InterPro" id="IPR001680">
    <property type="entry name" value="WD40_rpt"/>
</dbReference>
<reference evidence="6 7" key="1">
    <citation type="journal article" date="2018" name="Genome Biol. Evol.">
        <title>Multiple Roots of Fruiting Body Formation in Amoebozoa.</title>
        <authorList>
            <person name="Hillmann F."/>
            <person name="Forbes G."/>
            <person name="Novohradska S."/>
            <person name="Ferling I."/>
            <person name="Riege K."/>
            <person name="Groth M."/>
            <person name="Westermann M."/>
            <person name="Marz M."/>
            <person name="Spaller T."/>
            <person name="Winckler T."/>
            <person name="Schaap P."/>
            <person name="Glockner G."/>
        </authorList>
    </citation>
    <scope>NUCLEOTIDE SEQUENCE [LARGE SCALE GENOMIC DNA]</scope>
    <source>
        <strain evidence="6 7">Jena</strain>
    </source>
</reference>
<evidence type="ECO:0000256" key="3">
    <source>
        <dbReference type="ARBA" id="ARBA00025726"/>
    </source>
</evidence>
<evidence type="ECO:0000313" key="7">
    <source>
        <dbReference type="Proteomes" id="UP000241769"/>
    </source>
</evidence>
<dbReference type="PANTHER" id="PTHR19923">
    <property type="entry name" value="WD40 REPEAT PROTEINPRL1/PRL2-RELATED"/>
    <property type="match status" value="1"/>
</dbReference>
<gene>
    <name evidence="6" type="ORF">PROFUN_07510</name>
</gene>
<keyword evidence="1 4" id="KW-0853">WD repeat</keyword>
<dbReference type="InterPro" id="IPR019775">
    <property type="entry name" value="WD40_repeat_CS"/>
</dbReference>
<feature type="repeat" description="WD" evidence="4">
    <location>
        <begin position="282"/>
        <end position="323"/>
    </location>
</feature>
<protein>
    <submittedName>
        <fullName evidence="6">Pleiotropic regulator 1-like</fullName>
    </submittedName>
</protein>
<feature type="repeat" description="WD" evidence="4">
    <location>
        <begin position="240"/>
        <end position="281"/>
    </location>
</feature>
<accession>A0A2P6NLL7</accession>
<dbReference type="GO" id="GO:0000398">
    <property type="term" value="P:mRNA splicing, via spliceosome"/>
    <property type="evidence" value="ECO:0007669"/>
    <property type="project" value="InterPro"/>
</dbReference>
<comment type="caution">
    <text evidence="6">The sequence shown here is derived from an EMBL/GenBank/DDBJ whole genome shotgun (WGS) entry which is preliminary data.</text>
</comment>
<feature type="repeat" description="WD" evidence="4">
    <location>
        <begin position="407"/>
        <end position="447"/>
    </location>
</feature>
<dbReference type="FunFam" id="2.130.10.10:FF:000012">
    <property type="entry name" value="Putative pleiotropic regulator 1"/>
    <property type="match status" value="1"/>
</dbReference>
<sequence length="513" mass="56507">MATEVQNGVEVEPTDNSLLSLILRHRKRTYDLFLASANSAEVPLDTEATSLRFATKIADEYAAVKDLPPPQTAKPVAAKSSGKTKKKKEPTSSNGDARVVIGSNKIPSGPGITVEDGDFEEDEEVVDEERRERILNQLPQAQPKKEGSSSLVAYQGNLNAGAVTMFNAPSKSKALALRNPYAEQKPEWHAPWKLKTVIAGHLGWVRSIAVDPTNEWFATGSADRTIKIWDLASGQLKLTLTGHINAVRGLVVSDRHPYLFSAGEDKQVKCWDLESNKVIRHYHGHLSAVYCATMHPTLDLLITGGRDSSVRVWDIRTKQNIFVLAGHHATVGTVACQASDPQIISGSQDSTIRMWDLAKGACRTTLTHHKKAVRSIVLHPEEYSMASASPDNIKHWKFPEGKFLKNFGGHNAIVNAMAVNRENILVSGGDNGSMHFWDWKTGYNFQTFQSVAQPGSLESEAGIFCMSFDVSGSRLIVGEADKSIKIYKEDDTATEETHPLTDWKTQQANVKKR</sequence>
<dbReference type="PRINTS" id="PR00320">
    <property type="entry name" value="GPROTEINBRPT"/>
</dbReference>
<dbReference type="OrthoDB" id="10256122at2759"/>
<dbReference type="Pfam" id="PF00400">
    <property type="entry name" value="WD40"/>
    <property type="match status" value="7"/>
</dbReference>
<dbReference type="SUPFAM" id="SSF50978">
    <property type="entry name" value="WD40 repeat-like"/>
    <property type="match status" value="1"/>
</dbReference>
<evidence type="ECO:0000256" key="2">
    <source>
        <dbReference type="ARBA" id="ARBA00022737"/>
    </source>
</evidence>
<dbReference type="AlphaFoldDB" id="A0A2P6NLL7"/>
<dbReference type="FunCoup" id="A0A2P6NLL7">
    <property type="interactions" value="736"/>
</dbReference>
<keyword evidence="7" id="KW-1185">Reference proteome</keyword>
<dbReference type="GO" id="GO:0000974">
    <property type="term" value="C:Prp19 complex"/>
    <property type="evidence" value="ECO:0007669"/>
    <property type="project" value="TreeGrafter"/>
</dbReference>
<dbReference type="PANTHER" id="PTHR19923:SF0">
    <property type="entry name" value="PLEIOTROPIC REGULATOR 1"/>
    <property type="match status" value="1"/>
</dbReference>
<evidence type="ECO:0000313" key="6">
    <source>
        <dbReference type="EMBL" id="PRP84856.1"/>
    </source>
</evidence>
<feature type="compositionally biased region" description="Polar residues" evidence="5">
    <location>
        <begin position="503"/>
        <end position="513"/>
    </location>
</feature>
<feature type="region of interest" description="Disordered" evidence="5">
    <location>
        <begin position="490"/>
        <end position="513"/>
    </location>
</feature>
<dbReference type="InterPro" id="IPR020472">
    <property type="entry name" value="WD40_PAC1"/>
</dbReference>
<dbReference type="InterPro" id="IPR015943">
    <property type="entry name" value="WD40/YVTN_repeat-like_dom_sf"/>
</dbReference>
<dbReference type="InParanoid" id="A0A2P6NLL7"/>
<evidence type="ECO:0000256" key="4">
    <source>
        <dbReference type="PROSITE-ProRule" id="PRU00221"/>
    </source>
</evidence>
<feature type="region of interest" description="Disordered" evidence="5">
    <location>
        <begin position="65"/>
        <end position="123"/>
    </location>
</feature>
<feature type="repeat" description="WD" evidence="4">
    <location>
        <begin position="198"/>
        <end position="239"/>
    </location>
</feature>
<proteinExistence type="inferred from homology"/>
<dbReference type="PROSITE" id="PS50082">
    <property type="entry name" value="WD_REPEATS_2"/>
    <property type="match status" value="5"/>
</dbReference>
<dbReference type="Proteomes" id="UP000241769">
    <property type="component" value="Unassembled WGS sequence"/>
</dbReference>
<dbReference type="CDD" id="cd00200">
    <property type="entry name" value="WD40"/>
    <property type="match status" value="1"/>
</dbReference>
<dbReference type="PROSITE" id="PS00678">
    <property type="entry name" value="WD_REPEATS_1"/>
    <property type="match status" value="2"/>
</dbReference>
<dbReference type="EMBL" id="MDYQ01000055">
    <property type="protein sequence ID" value="PRP84856.1"/>
    <property type="molecule type" value="Genomic_DNA"/>
</dbReference>